<dbReference type="Gene3D" id="1.25.40.10">
    <property type="entry name" value="Tetratricopeptide repeat domain"/>
    <property type="match status" value="2"/>
</dbReference>
<dbReference type="InterPro" id="IPR002182">
    <property type="entry name" value="NB-ARC"/>
</dbReference>
<dbReference type="InterPro" id="IPR019734">
    <property type="entry name" value="TPR_rpt"/>
</dbReference>
<dbReference type="PROSITE" id="PS50005">
    <property type="entry name" value="TPR"/>
    <property type="match status" value="1"/>
</dbReference>
<dbReference type="GO" id="GO:0016787">
    <property type="term" value="F:hydrolase activity"/>
    <property type="evidence" value="ECO:0007669"/>
    <property type="project" value="UniProtKB-KW"/>
</dbReference>
<dbReference type="PRINTS" id="PR00364">
    <property type="entry name" value="DISEASERSIST"/>
</dbReference>
<feature type="compositionally biased region" description="Basic and acidic residues" evidence="2">
    <location>
        <begin position="696"/>
        <end position="713"/>
    </location>
</feature>
<evidence type="ECO:0000313" key="6">
    <source>
        <dbReference type="Proteomes" id="UP000813444"/>
    </source>
</evidence>
<evidence type="ECO:0000256" key="2">
    <source>
        <dbReference type="SAM" id="MobiDB-lite"/>
    </source>
</evidence>
<evidence type="ECO:0000256" key="1">
    <source>
        <dbReference type="PROSITE-ProRule" id="PRU00339"/>
    </source>
</evidence>
<name>A0A8K0SW59_9HYPO</name>
<protein>
    <submittedName>
        <fullName evidence="5">P-loop containing nucleoside triphosphate hydrolase protein</fullName>
    </submittedName>
</protein>
<dbReference type="SUPFAM" id="SSF48452">
    <property type="entry name" value="TPR-like"/>
    <property type="match status" value="2"/>
</dbReference>
<proteinExistence type="predicted"/>
<feature type="domain" description="NB-ARC" evidence="3">
    <location>
        <begin position="48"/>
        <end position="166"/>
    </location>
</feature>
<feature type="region of interest" description="Disordered" evidence="2">
    <location>
        <begin position="691"/>
        <end position="717"/>
    </location>
</feature>
<feature type="domain" description="DUF7779" evidence="4">
    <location>
        <begin position="271"/>
        <end position="360"/>
    </location>
</feature>
<dbReference type="InterPro" id="IPR027417">
    <property type="entry name" value="P-loop_NTPase"/>
</dbReference>
<dbReference type="SUPFAM" id="SSF52540">
    <property type="entry name" value="P-loop containing nucleoside triphosphate hydrolases"/>
    <property type="match status" value="1"/>
</dbReference>
<dbReference type="OrthoDB" id="6161812at2759"/>
<dbReference type="Pfam" id="PF13424">
    <property type="entry name" value="TPR_12"/>
    <property type="match status" value="1"/>
</dbReference>
<dbReference type="PANTHER" id="PTHR35205">
    <property type="entry name" value="NB-ARC AND TPR DOMAIN PROTEIN"/>
    <property type="match status" value="1"/>
</dbReference>
<dbReference type="Pfam" id="PF00931">
    <property type="entry name" value="NB-ARC"/>
    <property type="match status" value="1"/>
</dbReference>
<reference evidence="5" key="1">
    <citation type="journal article" date="2021" name="Nat. Commun.">
        <title>Genetic determinants of endophytism in the Arabidopsis root mycobiome.</title>
        <authorList>
            <person name="Mesny F."/>
            <person name="Miyauchi S."/>
            <person name="Thiergart T."/>
            <person name="Pickel B."/>
            <person name="Atanasova L."/>
            <person name="Karlsson M."/>
            <person name="Huettel B."/>
            <person name="Barry K.W."/>
            <person name="Haridas S."/>
            <person name="Chen C."/>
            <person name="Bauer D."/>
            <person name="Andreopoulos W."/>
            <person name="Pangilinan J."/>
            <person name="LaButti K."/>
            <person name="Riley R."/>
            <person name="Lipzen A."/>
            <person name="Clum A."/>
            <person name="Drula E."/>
            <person name="Henrissat B."/>
            <person name="Kohler A."/>
            <person name="Grigoriev I.V."/>
            <person name="Martin F.M."/>
            <person name="Hacquard S."/>
        </authorList>
    </citation>
    <scope>NUCLEOTIDE SEQUENCE</scope>
    <source>
        <strain evidence="5">MPI-CAGE-CH-0235</strain>
    </source>
</reference>
<gene>
    <name evidence="5" type="ORF">B0I35DRAFT_349881</name>
</gene>
<keyword evidence="6" id="KW-1185">Reference proteome</keyword>
<evidence type="ECO:0000259" key="4">
    <source>
        <dbReference type="Pfam" id="PF25000"/>
    </source>
</evidence>
<comment type="caution">
    <text evidence="5">The sequence shown here is derived from an EMBL/GenBank/DDBJ whole genome shotgun (WGS) entry which is preliminary data.</text>
</comment>
<organism evidence="5 6">
    <name type="scientific">Stachybotrys elegans</name>
    <dbReference type="NCBI Taxonomy" id="80388"/>
    <lineage>
        <taxon>Eukaryota</taxon>
        <taxon>Fungi</taxon>
        <taxon>Dikarya</taxon>
        <taxon>Ascomycota</taxon>
        <taxon>Pezizomycotina</taxon>
        <taxon>Sordariomycetes</taxon>
        <taxon>Hypocreomycetidae</taxon>
        <taxon>Hypocreales</taxon>
        <taxon>Stachybotryaceae</taxon>
        <taxon>Stachybotrys</taxon>
    </lineage>
</organism>
<evidence type="ECO:0000259" key="3">
    <source>
        <dbReference type="Pfam" id="PF00931"/>
    </source>
</evidence>
<keyword evidence="5" id="KW-0378">Hydrolase</keyword>
<dbReference type="InterPro" id="IPR056681">
    <property type="entry name" value="DUF7779"/>
</dbReference>
<dbReference type="EMBL" id="JAGPNK010000004">
    <property type="protein sequence ID" value="KAH7323125.1"/>
    <property type="molecule type" value="Genomic_DNA"/>
</dbReference>
<feature type="repeat" description="TPR" evidence="1">
    <location>
        <begin position="464"/>
        <end position="497"/>
    </location>
</feature>
<dbReference type="Pfam" id="PF25000">
    <property type="entry name" value="DUF7779"/>
    <property type="match status" value="1"/>
</dbReference>
<dbReference type="PANTHER" id="PTHR35205:SF1">
    <property type="entry name" value="ZU5 DOMAIN-CONTAINING PROTEIN"/>
    <property type="match status" value="1"/>
</dbReference>
<dbReference type="InterPro" id="IPR011990">
    <property type="entry name" value="TPR-like_helical_dom_sf"/>
</dbReference>
<accession>A0A8K0SW59</accession>
<dbReference type="GO" id="GO:0043531">
    <property type="term" value="F:ADP binding"/>
    <property type="evidence" value="ECO:0007669"/>
    <property type="project" value="InterPro"/>
</dbReference>
<dbReference type="Proteomes" id="UP000813444">
    <property type="component" value="Unassembled WGS sequence"/>
</dbReference>
<dbReference type="SMART" id="SM00028">
    <property type="entry name" value="TPR"/>
    <property type="match status" value="4"/>
</dbReference>
<evidence type="ECO:0000313" key="5">
    <source>
        <dbReference type="EMBL" id="KAH7323125.1"/>
    </source>
</evidence>
<dbReference type="Gene3D" id="3.40.50.300">
    <property type="entry name" value="P-loop containing nucleotide triphosphate hydrolases"/>
    <property type="match status" value="1"/>
</dbReference>
<dbReference type="AlphaFoldDB" id="A0A8K0SW59"/>
<keyword evidence="1" id="KW-0802">TPR repeat</keyword>
<sequence>MQAVADIRVPDHVRLPCHMVPYGLNLRFFGREAELDTLRAILNPAPDSSSLRAVGIHGLGGVGKSQLALHYANTSMHLYDVIAWIPSKTQHQIVHALSSLSSKLGLAWGGGDSADDYQTTQTLRDWLNMSNRSFLLIFDNVENAEILDQIWPASNKGSIIITTRSPIQASRRVLNTLALQSFSLDTAKMVLESLTCLKLSNEAEDAAAEKTCQFLGGLPLAIAQVSHFIRGRECSYAEFLQIYKKSAKHIFAKAEKPVEYDDSVLTTWNTSFERLSETAMKLLKLLVFFDPDLIQERLITHTEADIEDPTFEFVFDKFDFGEAVMELIQTSIITRVPRARHLSTHRLLQMVIFSQLPKTERVALFDLVVHILLCDFPDTWHHRDEQQGHGWRSWETWGAILPHVERLMHLSTRYKIKPGNAHRFAELVFRAGTYLWEREQPALAKVFFEFGVGLAKDISSTTAAQAHRYMGHVHVDLAQPQAALMAYNKALHLRKQQHGSDSPPVADVYDSVACAYAEGGDTEHAFEYLNRAKMIHNAHDQTKMTRTLAIRAMTHLRAGKPGEAQAAIQICWRLQNTTQAQIETSPYPKHSGDIMLQARIFSLQGKKTEAQKLILRAIEMRRAAYGESGGPRVADSLFHLAQIQADEGEVDSAAKTLKQVIDMSGDAARMKPHLARAYWFSANLEEKLGDEAQASKSRDMARATRAEIEGREWPDEDSDESFTRLVTWMLW</sequence>